<sequence>MSERQLRRTFADALRGEGKTGENLVVLLERGLDATVLRAGLARTIYQARQLVTHGHLRVDGAKVDRPSYRLRPDQVITVKDTAGRRPRSSSPRRARTRRPPARLI</sequence>
<dbReference type="CDD" id="cd00165">
    <property type="entry name" value="S4"/>
    <property type="match status" value="1"/>
</dbReference>
<gene>
    <name evidence="9" type="ORF">GCM10009682_52660</name>
</gene>
<evidence type="ECO:0000256" key="6">
    <source>
        <dbReference type="PROSITE-ProRule" id="PRU00182"/>
    </source>
</evidence>
<reference evidence="10" key="1">
    <citation type="journal article" date="2019" name="Int. J. Syst. Evol. Microbiol.">
        <title>The Global Catalogue of Microorganisms (GCM) 10K type strain sequencing project: providing services to taxonomists for standard genome sequencing and annotation.</title>
        <authorList>
            <consortium name="The Broad Institute Genomics Platform"/>
            <consortium name="The Broad Institute Genome Sequencing Center for Infectious Disease"/>
            <person name="Wu L."/>
            <person name="Ma J."/>
        </authorList>
    </citation>
    <scope>NUCLEOTIDE SEQUENCE [LARGE SCALE GENOMIC DNA]</scope>
    <source>
        <strain evidence="10">JCM 13250</strain>
    </source>
</reference>
<comment type="caution">
    <text evidence="9">The sequence shown here is derived from an EMBL/GenBank/DDBJ whole genome shotgun (WGS) entry which is preliminary data.</text>
</comment>
<evidence type="ECO:0000256" key="4">
    <source>
        <dbReference type="ARBA" id="ARBA00022980"/>
    </source>
</evidence>
<dbReference type="Pfam" id="PF01479">
    <property type="entry name" value="S4"/>
    <property type="match status" value="1"/>
</dbReference>
<dbReference type="EMBL" id="BAAALT010000229">
    <property type="protein sequence ID" value="GAA1826498.1"/>
    <property type="molecule type" value="Genomic_DNA"/>
</dbReference>
<feature type="region of interest" description="Disordered" evidence="7">
    <location>
        <begin position="72"/>
        <end position="105"/>
    </location>
</feature>
<evidence type="ECO:0000313" key="9">
    <source>
        <dbReference type="EMBL" id="GAA1826498.1"/>
    </source>
</evidence>
<feature type="compositionally biased region" description="Basic residues" evidence="7">
    <location>
        <begin position="85"/>
        <end position="105"/>
    </location>
</feature>
<accession>A0ABP4YUA4</accession>
<keyword evidence="10" id="KW-1185">Reference proteome</keyword>
<evidence type="ECO:0000259" key="8">
    <source>
        <dbReference type="SMART" id="SM00363"/>
    </source>
</evidence>
<dbReference type="PANTHER" id="PTHR11831:SF4">
    <property type="entry name" value="SMALL RIBOSOMAL SUBUNIT PROTEIN US4M"/>
    <property type="match status" value="1"/>
</dbReference>
<proteinExistence type="inferred from homology"/>
<organism evidence="9 10">
    <name type="scientific">Luedemannella flava</name>
    <dbReference type="NCBI Taxonomy" id="349316"/>
    <lineage>
        <taxon>Bacteria</taxon>
        <taxon>Bacillati</taxon>
        <taxon>Actinomycetota</taxon>
        <taxon>Actinomycetes</taxon>
        <taxon>Micromonosporales</taxon>
        <taxon>Micromonosporaceae</taxon>
        <taxon>Luedemannella</taxon>
    </lineage>
</organism>
<keyword evidence="2" id="KW-0699">rRNA-binding</keyword>
<evidence type="ECO:0000256" key="1">
    <source>
        <dbReference type="ARBA" id="ARBA00007465"/>
    </source>
</evidence>
<name>A0ABP4YUA4_9ACTN</name>
<dbReference type="Gene3D" id="3.10.290.10">
    <property type="entry name" value="RNA-binding S4 domain"/>
    <property type="match status" value="1"/>
</dbReference>
<evidence type="ECO:0000256" key="7">
    <source>
        <dbReference type="SAM" id="MobiDB-lite"/>
    </source>
</evidence>
<protein>
    <recommendedName>
        <fullName evidence="8">RNA-binding S4 domain-containing protein</fullName>
    </recommendedName>
</protein>
<evidence type="ECO:0000256" key="2">
    <source>
        <dbReference type="ARBA" id="ARBA00022730"/>
    </source>
</evidence>
<evidence type="ECO:0000313" key="10">
    <source>
        <dbReference type="Proteomes" id="UP001500218"/>
    </source>
</evidence>
<evidence type="ECO:0000256" key="5">
    <source>
        <dbReference type="ARBA" id="ARBA00023274"/>
    </source>
</evidence>
<dbReference type="PROSITE" id="PS50889">
    <property type="entry name" value="S4"/>
    <property type="match status" value="1"/>
</dbReference>
<dbReference type="PANTHER" id="PTHR11831">
    <property type="entry name" value="30S 40S RIBOSOMAL PROTEIN"/>
    <property type="match status" value="1"/>
</dbReference>
<keyword evidence="5" id="KW-0687">Ribonucleoprotein</keyword>
<comment type="similarity">
    <text evidence="1">Belongs to the universal ribosomal protein uS4 family.</text>
</comment>
<dbReference type="Proteomes" id="UP001500218">
    <property type="component" value="Unassembled WGS sequence"/>
</dbReference>
<dbReference type="InterPro" id="IPR036986">
    <property type="entry name" value="S4_RNA-bd_sf"/>
</dbReference>
<keyword evidence="4" id="KW-0689">Ribosomal protein</keyword>
<feature type="domain" description="RNA-binding S4" evidence="8">
    <location>
        <begin position="30"/>
        <end position="92"/>
    </location>
</feature>
<dbReference type="InterPro" id="IPR022801">
    <property type="entry name" value="Ribosomal_uS4"/>
</dbReference>
<dbReference type="Gene3D" id="1.10.1050.10">
    <property type="entry name" value="Ribosomal Protein S4 Delta 41, Chain A, domain 1"/>
    <property type="match status" value="1"/>
</dbReference>
<evidence type="ECO:0000256" key="3">
    <source>
        <dbReference type="ARBA" id="ARBA00022884"/>
    </source>
</evidence>
<dbReference type="SUPFAM" id="SSF55174">
    <property type="entry name" value="Alpha-L RNA-binding motif"/>
    <property type="match status" value="1"/>
</dbReference>
<dbReference type="SMART" id="SM00363">
    <property type="entry name" value="S4"/>
    <property type="match status" value="1"/>
</dbReference>
<dbReference type="InterPro" id="IPR002942">
    <property type="entry name" value="S4_RNA-bd"/>
</dbReference>
<keyword evidence="3 6" id="KW-0694">RNA-binding</keyword>